<dbReference type="InterPro" id="IPR050585">
    <property type="entry name" value="Xaa-Pro_dipeptidyl-ppase/CocE"/>
</dbReference>
<organism evidence="3 4">
    <name type="scientific">Kingdonia uniflora</name>
    <dbReference type="NCBI Taxonomy" id="39325"/>
    <lineage>
        <taxon>Eukaryota</taxon>
        <taxon>Viridiplantae</taxon>
        <taxon>Streptophyta</taxon>
        <taxon>Embryophyta</taxon>
        <taxon>Tracheophyta</taxon>
        <taxon>Spermatophyta</taxon>
        <taxon>Magnoliopsida</taxon>
        <taxon>Ranunculales</taxon>
        <taxon>Circaeasteraceae</taxon>
        <taxon>Kingdonia</taxon>
    </lineage>
</organism>
<dbReference type="OrthoDB" id="416344at2759"/>
<evidence type="ECO:0000256" key="1">
    <source>
        <dbReference type="SAM" id="MobiDB-lite"/>
    </source>
</evidence>
<dbReference type="GO" id="GO:0006508">
    <property type="term" value="P:proteolysis"/>
    <property type="evidence" value="ECO:0007669"/>
    <property type="project" value="InterPro"/>
</dbReference>
<accession>A0A7J7N6E2</accession>
<dbReference type="Pfam" id="PF00326">
    <property type="entry name" value="Peptidase_S9"/>
    <property type="match status" value="1"/>
</dbReference>
<evidence type="ECO:0000313" key="3">
    <source>
        <dbReference type="EMBL" id="KAF6162600.1"/>
    </source>
</evidence>
<sequence length="696" mass="77709">MLKQIEAMMIAVMSIPTRNFMSDVDNSEQGTENGDSNNSGVGRGRDVPIGGFMRDSHNAGINPLNPTPLSVVGREKKMTMQAVPTKENSELADDGDETLISNSFQGLDVESINKFADNNDDDIQKIGQQRVDSEETGLAGRSVVGRDDVIQRKDSEVDFGSVDRSSNGYARNVSGDWRDNKQHSGGQLARGAPPYVPPRPQLPPTPLQEARRGRGRGRSGTPNNFGTRSRMGNYQRNQGIGTTRVRRTRTEEIVEMAGWVDAKLKPSGYSSFTTPATMATTPTSTTQAVGTKLAGTVCTAICYNCGKMHGHLLQLREDKTYEFTNTDGLVAVRLSSEISQCYGREYRERLLGKWGVVDVNDCCSCARFLVEKRKVDAERLCISGSSAGGYTTLASLAFRQIFKAGASLYGVADLSYLQAETPKFESHYITNLVGNKNDFFVRSPINFVDNFSCPVILFQGLEDKVLLHRCCLIFCFLIDLQSDIRDISGLNPPGTVGVYLDTEREGECWSICVLQQAKFGIGESGWLPNKSTMSYGVGLWRSIFNTWDTYKEGNDINIRNGQRISFWHDVWCDSRLLALRPFRRKIGKVLWDLTPYAIGWVLCNERNDRHFKEKKKIVEAIILDIVTPEQSRKIYKALKQKGLPVALVEYEGEQHGFRKAENIKFTLEQQMVFFARLVGKFEVADEISPIGIDNFD</sequence>
<feature type="domain" description="Peptidase S9 prolyl oligopeptidase catalytic" evidence="2">
    <location>
        <begin position="325"/>
        <end position="466"/>
    </location>
</feature>
<dbReference type="InterPro" id="IPR001375">
    <property type="entry name" value="Peptidase_S9_cat"/>
</dbReference>
<dbReference type="Proteomes" id="UP000541444">
    <property type="component" value="Unassembled WGS sequence"/>
</dbReference>
<keyword evidence="4" id="KW-1185">Reference proteome</keyword>
<dbReference type="AlphaFoldDB" id="A0A7J7N6E2"/>
<dbReference type="InterPro" id="IPR029058">
    <property type="entry name" value="AB_hydrolase_fold"/>
</dbReference>
<feature type="compositionally biased region" description="Pro residues" evidence="1">
    <location>
        <begin position="194"/>
        <end position="206"/>
    </location>
</feature>
<dbReference type="GO" id="GO:0008236">
    <property type="term" value="F:serine-type peptidase activity"/>
    <property type="evidence" value="ECO:0007669"/>
    <property type="project" value="InterPro"/>
</dbReference>
<evidence type="ECO:0000313" key="4">
    <source>
        <dbReference type="Proteomes" id="UP000541444"/>
    </source>
</evidence>
<comment type="caution">
    <text evidence="3">The sequence shown here is derived from an EMBL/GenBank/DDBJ whole genome shotgun (WGS) entry which is preliminary data.</text>
</comment>
<evidence type="ECO:0000259" key="2">
    <source>
        <dbReference type="Pfam" id="PF00326"/>
    </source>
</evidence>
<dbReference type="EMBL" id="JACGCM010001019">
    <property type="protein sequence ID" value="KAF6162600.1"/>
    <property type="molecule type" value="Genomic_DNA"/>
</dbReference>
<dbReference type="PANTHER" id="PTHR43056:SF5">
    <property type="entry name" value="PEPTIDASE S9 PROLYL OLIGOPEPTIDASE CATALYTIC DOMAIN-CONTAINING PROTEIN"/>
    <property type="match status" value="1"/>
</dbReference>
<reference evidence="3 4" key="1">
    <citation type="journal article" date="2020" name="IScience">
        <title>Genome Sequencing of the Endangered Kingdonia uniflora (Circaeasteraceae, Ranunculales) Reveals Potential Mechanisms of Evolutionary Specialization.</title>
        <authorList>
            <person name="Sun Y."/>
            <person name="Deng T."/>
            <person name="Zhang A."/>
            <person name="Moore M.J."/>
            <person name="Landis J.B."/>
            <person name="Lin N."/>
            <person name="Zhang H."/>
            <person name="Zhang X."/>
            <person name="Huang J."/>
            <person name="Zhang X."/>
            <person name="Sun H."/>
            <person name="Wang H."/>
        </authorList>
    </citation>
    <scope>NUCLEOTIDE SEQUENCE [LARGE SCALE GENOMIC DNA]</scope>
    <source>
        <strain evidence="3">TB1705</strain>
        <tissue evidence="3">Leaf</tissue>
    </source>
</reference>
<protein>
    <recommendedName>
        <fullName evidence="2">Peptidase S9 prolyl oligopeptidase catalytic domain-containing protein</fullName>
    </recommendedName>
</protein>
<proteinExistence type="predicted"/>
<gene>
    <name evidence="3" type="ORF">GIB67_003146</name>
</gene>
<dbReference type="SUPFAM" id="SSF53474">
    <property type="entry name" value="alpha/beta-Hydrolases"/>
    <property type="match status" value="2"/>
</dbReference>
<dbReference type="Gene3D" id="3.40.50.1820">
    <property type="entry name" value="alpha/beta hydrolase"/>
    <property type="match status" value="2"/>
</dbReference>
<feature type="region of interest" description="Disordered" evidence="1">
    <location>
        <begin position="21"/>
        <end position="67"/>
    </location>
</feature>
<feature type="compositionally biased region" description="Polar residues" evidence="1">
    <location>
        <begin position="27"/>
        <end position="40"/>
    </location>
</feature>
<dbReference type="PANTHER" id="PTHR43056">
    <property type="entry name" value="PEPTIDASE S9 PROLYL OLIGOPEPTIDASE"/>
    <property type="match status" value="1"/>
</dbReference>
<name>A0A7J7N6E2_9MAGN</name>
<feature type="region of interest" description="Disordered" evidence="1">
    <location>
        <begin position="155"/>
        <end position="244"/>
    </location>
</feature>
<feature type="compositionally biased region" description="Polar residues" evidence="1">
    <location>
        <begin position="220"/>
        <end position="238"/>
    </location>
</feature>